<evidence type="ECO:0000313" key="2">
    <source>
        <dbReference type="Proteomes" id="UP000838878"/>
    </source>
</evidence>
<dbReference type="AlphaFoldDB" id="A0A8J9YLU5"/>
<name>A0A8J9YLU5_9NEOP</name>
<dbReference type="Proteomes" id="UP000838878">
    <property type="component" value="Chromosome 8"/>
</dbReference>
<gene>
    <name evidence="1" type="ORF">BINO364_LOCUS15287</name>
</gene>
<organism evidence="1 2">
    <name type="scientific">Brenthis ino</name>
    <name type="common">lesser marbled fritillary</name>
    <dbReference type="NCBI Taxonomy" id="405034"/>
    <lineage>
        <taxon>Eukaryota</taxon>
        <taxon>Metazoa</taxon>
        <taxon>Ecdysozoa</taxon>
        <taxon>Arthropoda</taxon>
        <taxon>Hexapoda</taxon>
        <taxon>Insecta</taxon>
        <taxon>Pterygota</taxon>
        <taxon>Neoptera</taxon>
        <taxon>Endopterygota</taxon>
        <taxon>Lepidoptera</taxon>
        <taxon>Glossata</taxon>
        <taxon>Ditrysia</taxon>
        <taxon>Papilionoidea</taxon>
        <taxon>Nymphalidae</taxon>
        <taxon>Heliconiinae</taxon>
        <taxon>Argynnini</taxon>
        <taxon>Brenthis</taxon>
    </lineage>
</organism>
<sequence>MTLIGAILKKVTSKEVINESTKYTSPPPEINESLLRKTRKTRKHRYSHIQSIVDSSSPPFDGHRMLRNLPAWQRLIQDIYLDNVRIINSIITAYMRGRPRVVPTTELNRDWVKNKRDIVHMTKKKFVLFPVNVQDVMEDPSFAAPGDVLRPKY</sequence>
<accession>A0A8J9YLU5</accession>
<evidence type="ECO:0000313" key="1">
    <source>
        <dbReference type="EMBL" id="CAH0730291.1"/>
    </source>
</evidence>
<dbReference type="OrthoDB" id="6906864at2759"/>
<protein>
    <submittedName>
        <fullName evidence="1">Uncharacterized protein</fullName>
    </submittedName>
</protein>
<proteinExistence type="predicted"/>
<feature type="non-terminal residue" evidence="1">
    <location>
        <position position="153"/>
    </location>
</feature>
<keyword evidence="2" id="KW-1185">Reference proteome</keyword>
<dbReference type="EMBL" id="OV170228">
    <property type="protein sequence ID" value="CAH0730291.1"/>
    <property type="molecule type" value="Genomic_DNA"/>
</dbReference>
<reference evidence="1" key="1">
    <citation type="submission" date="2021-12" db="EMBL/GenBank/DDBJ databases">
        <authorList>
            <person name="Martin H S."/>
        </authorList>
    </citation>
    <scope>NUCLEOTIDE SEQUENCE</scope>
</reference>